<dbReference type="RefSeq" id="WP_238241710.1">
    <property type="nucleotide sequence ID" value="NZ_BPQQ01000114.1"/>
</dbReference>
<accession>A0ABQ4SPY1</accession>
<reference evidence="1" key="2">
    <citation type="submission" date="2021-08" db="EMBL/GenBank/DDBJ databases">
        <authorList>
            <person name="Tani A."/>
            <person name="Ola A."/>
            <person name="Ogura Y."/>
            <person name="Katsura K."/>
            <person name="Hayashi T."/>
        </authorList>
    </citation>
    <scope>NUCLEOTIDE SEQUENCE</scope>
    <source>
        <strain evidence="1">DSM 17168</strain>
    </source>
</reference>
<dbReference type="EMBL" id="BPQQ01000114">
    <property type="protein sequence ID" value="GJE04351.1"/>
    <property type="molecule type" value="Genomic_DNA"/>
</dbReference>
<gene>
    <name evidence="1" type="ORF">GMJLKIPL_6312</name>
</gene>
<dbReference type="Proteomes" id="UP001055153">
    <property type="component" value="Unassembled WGS sequence"/>
</dbReference>
<name>A0ABQ4SPY1_9HYPH</name>
<protein>
    <submittedName>
        <fullName evidence="1">Uncharacterized protein</fullName>
    </submittedName>
</protein>
<organism evidence="1 2">
    <name type="scientific">Methylobacterium isbiliense</name>
    <dbReference type="NCBI Taxonomy" id="315478"/>
    <lineage>
        <taxon>Bacteria</taxon>
        <taxon>Pseudomonadati</taxon>
        <taxon>Pseudomonadota</taxon>
        <taxon>Alphaproteobacteria</taxon>
        <taxon>Hyphomicrobiales</taxon>
        <taxon>Methylobacteriaceae</taxon>
        <taxon>Methylobacterium</taxon>
    </lineage>
</organism>
<evidence type="ECO:0000313" key="2">
    <source>
        <dbReference type="Proteomes" id="UP001055153"/>
    </source>
</evidence>
<sequence>METDDPNDDRKAPLPDRVRDHLAQQLRATYNAQAEKPDYLGDPALPSAFDPQLRRLERRLKAQEAGAEAVEAALRDLTGGSGGNDAR</sequence>
<proteinExistence type="predicted"/>
<reference evidence="1" key="1">
    <citation type="journal article" date="2021" name="Front. Microbiol.">
        <title>Comprehensive Comparative Genomics and Phenotyping of Methylobacterium Species.</title>
        <authorList>
            <person name="Alessa O."/>
            <person name="Ogura Y."/>
            <person name="Fujitani Y."/>
            <person name="Takami H."/>
            <person name="Hayashi T."/>
            <person name="Sahin N."/>
            <person name="Tani A."/>
        </authorList>
    </citation>
    <scope>NUCLEOTIDE SEQUENCE</scope>
    <source>
        <strain evidence="1">DSM 17168</strain>
    </source>
</reference>
<comment type="caution">
    <text evidence="1">The sequence shown here is derived from an EMBL/GenBank/DDBJ whole genome shotgun (WGS) entry which is preliminary data.</text>
</comment>
<evidence type="ECO:0000313" key="1">
    <source>
        <dbReference type="EMBL" id="GJE04351.1"/>
    </source>
</evidence>
<keyword evidence="2" id="KW-1185">Reference proteome</keyword>